<dbReference type="AlphaFoldDB" id="A0A6H5G5L4"/>
<organism evidence="1 2">
    <name type="scientific">Nesidiocoris tenuis</name>
    <dbReference type="NCBI Taxonomy" id="355587"/>
    <lineage>
        <taxon>Eukaryota</taxon>
        <taxon>Metazoa</taxon>
        <taxon>Ecdysozoa</taxon>
        <taxon>Arthropoda</taxon>
        <taxon>Hexapoda</taxon>
        <taxon>Insecta</taxon>
        <taxon>Pterygota</taxon>
        <taxon>Neoptera</taxon>
        <taxon>Paraneoptera</taxon>
        <taxon>Hemiptera</taxon>
        <taxon>Heteroptera</taxon>
        <taxon>Panheteroptera</taxon>
        <taxon>Cimicomorpha</taxon>
        <taxon>Miridae</taxon>
        <taxon>Dicyphina</taxon>
        <taxon>Nesidiocoris</taxon>
    </lineage>
</organism>
<accession>A0A6H5G5L4</accession>
<gene>
    <name evidence="1" type="ORF">NTEN_LOCUS4105</name>
</gene>
<feature type="non-terminal residue" evidence="1">
    <location>
        <position position="1"/>
    </location>
</feature>
<evidence type="ECO:0000313" key="2">
    <source>
        <dbReference type="Proteomes" id="UP000479000"/>
    </source>
</evidence>
<sequence>VFALFSQPPRRYRSYRIPRSCFCQRRRRLVRLFAPGMSSDRVLLGDRPIKAVFTSGRPSRRSVSSFDSDPRNVSKSPFLVFSSVEDVEQI</sequence>
<proteinExistence type="predicted"/>
<reference evidence="1 2" key="1">
    <citation type="submission" date="2020-02" db="EMBL/GenBank/DDBJ databases">
        <authorList>
            <person name="Ferguson B K."/>
        </authorList>
    </citation>
    <scope>NUCLEOTIDE SEQUENCE [LARGE SCALE GENOMIC DNA]</scope>
</reference>
<name>A0A6H5G5L4_9HEMI</name>
<dbReference type="Proteomes" id="UP000479000">
    <property type="component" value="Unassembled WGS sequence"/>
</dbReference>
<protein>
    <submittedName>
        <fullName evidence="1">Uncharacterized protein</fullName>
    </submittedName>
</protein>
<evidence type="ECO:0000313" key="1">
    <source>
        <dbReference type="EMBL" id="CAA9997811.1"/>
    </source>
</evidence>
<keyword evidence="2" id="KW-1185">Reference proteome</keyword>
<dbReference type="EMBL" id="CADCXU010005959">
    <property type="protein sequence ID" value="CAA9997811.1"/>
    <property type="molecule type" value="Genomic_DNA"/>
</dbReference>